<keyword evidence="3" id="KW-1185">Reference proteome</keyword>
<gene>
    <name evidence="2" type="ORF">PG994_003751</name>
</gene>
<evidence type="ECO:0000313" key="2">
    <source>
        <dbReference type="EMBL" id="KAK8076479.1"/>
    </source>
</evidence>
<dbReference type="RefSeq" id="XP_066719438.1">
    <property type="nucleotide sequence ID" value="XM_066855160.1"/>
</dbReference>
<evidence type="ECO:0000313" key="3">
    <source>
        <dbReference type="Proteomes" id="UP001480595"/>
    </source>
</evidence>
<dbReference type="GeneID" id="92088223"/>
<protein>
    <submittedName>
        <fullName evidence="2">Arylsulfatase</fullName>
    </submittedName>
</protein>
<sequence>MAITTYTQDGAPGRRSCTTRRPTKSCAAASCHNPWRILQPEQDRQGAIVPENASLTIRCLEDATQEKYDDFFNKTVPQVHFDACLPYQFEPNEAPFWGPHELGRRHRAPTDNYGGPGQRNATIEEILEQAKELTPKQLGPLRQDVDCGS</sequence>
<dbReference type="EMBL" id="JAQQWL010000004">
    <property type="protein sequence ID" value="KAK8076479.1"/>
    <property type="molecule type" value="Genomic_DNA"/>
</dbReference>
<reference evidence="2 3" key="1">
    <citation type="submission" date="2023-01" db="EMBL/GenBank/DDBJ databases">
        <title>Analysis of 21 Apiospora genomes using comparative genomics revels a genus with tremendous synthesis potential of carbohydrate active enzymes and secondary metabolites.</title>
        <authorList>
            <person name="Sorensen T."/>
        </authorList>
    </citation>
    <scope>NUCLEOTIDE SEQUENCE [LARGE SCALE GENOMIC DNA]</scope>
    <source>
        <strain evidence="2 3">CBS 135458</strain>
    </source>
</reference>
<proteinExistence type="predicted"/>
<dbReference type="Proteomes" id="UP001480595">
    <property type="component" value="Unassembled WGS sequence"/>
</dbReference>
<feature type="region of interest" description="Disordered" evidence="1">
    <location>
        <begin position="98"/>
        <end position="119"/>
    </location>
</feature>
<feature type="region of interest" description="Disordered" evidence="1">
    <location>
        <begin position="1"/>
        <end position="20"/>
    </location>
</feature>
<evidence type="ECO:0000256" key="1">
    <source>
        <dbReference type="SAM" id="MobiDB-lite"/>
    </source>
</evidence>
<comment type="caution">
    <text evidence="2">The sequence shown here is derived from an EMBL/GenBank/DDBJ whole genome shotgun (WGS) entry which is preliminary data.</text>
</comment>
<name>A0ABR1VZ14_9PEZI</name>
<organism evidence="2 3">
    <name type="scientific">Apiospora phragmitis</name>
    <dbReference type="NCBI Taxonomy" id="2905665"/>
    <lineage>
        <taxon>Eukaryota</taxon>
        <taxon>Fungi</taxon>
        <taxon>Dikarya</taxon>
        <taxon>Ascomycota</taxon>
        <taxon>Pezizomycotina</taxon>
        <taxon>Sordariomycetes</taxon>
        <taxon>Xylariomycetidae</taxon>
        <taxon>Amphisphaeriales</taxon>
        <taxon>Apiosporaceae</taxon>
        <taxon>Apiospora</taxon>
    </lineage>
</organism>
<accession>A0ABR1VZ14</accession>